<feature type="chain" id="PRO_5046443117" evidence="2">
    <location>
        <begin position="26"/>
        <end position="89"/>
    </location>
</feature>
<feature type="compositionally biased region" description="Basic and acidic residues" evidence="1">
    <location>
        <begin position="61"/>
        <end position="71"/>
    </location>
</feature>
<name>A0ABX1J1X9_9PSEU</name>
<reference evidence="3 4" key="1">
    <citation type="submission" date="2020-04" db="EMBL/GenBank/DDBJ databases">
        <title>Novel species.</title>
        <authorList>
            <person name="Teo W.F.A."/>
            <person name="Lipun K."/>
            <person name="Srisuk N."/>
            <person name="Duangmal K."/>
        </authorList>
    </citation>
    <scope>NUCLEOTIDE SEQUENCE [LARGE SCALE GENOMIC DNA]</scope>
    <source>
        <strain evidence="3 4">K13G38</strain>
    </source>
</reference>
<gene>
    <name evidence="3" type="ORF">HFP15_05655</name>
</gene>
<keyword evidence="4" id="KW-1185">Reference proteome</keyword>
<evidence type="ECO:0000256" key="1">
    <source>
        <dbReference type="SAM" id="MobiDB-lite"/>
    </source>
</evidence>
<proteinExistence type="predicted"/>
<evidence type="ECO:0000256" key="2">
    <source>
        <dbReference type="SAM" id="SignalP"/>
    </source>
</evidence>
<dbReference type="EMBL" id="JAAXLS010000002">
    <property type="protein sequence ID" value="NKQ52360.1"/>
    <property type="molecule type" value="Genomic_DNA"/>
</dbReference>
<keyword evidence="2" id="KW-0732">Signal</keyword>
<dbReference type="RefSeq" id="WP_168512135.1">
    <property type="nucleotide sequence ID" value="NZ_JAAXLS010000002.1"/>
</dbReference>
<evidence type="ECO:0000313" key="3">
    <source>
        <dbReference type="EMBL" id="NKQ52360.1"/>
    </source>
</evidence>
<accession>A0ABX1J1X9</accession>
<feature type="region of interest" description="Disordered" evidence="1">
    <location>
        <begin position="33"/>
        <end position="89"/>
    </location>
</feature>
<protein>
    <submittedName>
        <fullName evidence="3">Uncharacterized protein</fullName>
    </submittedName>
</protein>
<evidence type="ECO:0000313" key="4">
    <source>
        <dbReference type="Proteomes" id="UP000715441"/>
    </source>
</evidence>
<dbReference type="Proteomes" id="UP000715441">
    <property type="component" value="Unassembled WGS sequence"/>
</dbReference>
<feature type="compositionally biased region" description="Polar residues" evidence="1">
    <location>
        <begin position="46"/>
        <end position="60"/>
    </location>
</feature>
<comment type="caution">
    <text evidence="3">The sequence shown here is derived from an EMBL/GenBank/DDBJ whole genome shotgun (WGS) entry which is preliminary data.</text>
</comment>
<feature type="signal peptide" evidence="2">
    <location>
        <begin position="1"/>
        <end position="25"/>
    </location>
</feature>
<organism evidence="3 4">
    <name type="scientific">Amycolatopsis acididurans</name>
    <dbReference type="NCBI Taxonomy" id="2724524"/>
    <lineage>
        <taxon>Bacteria</taxon>
        <taxon>Bacillati</taxon>
        <taxon>Actinomycetota</taxon>
        <taxon>Actinomycetes</taxon>
        <taxon>Pseudonocardiales</taxon>
        <taxon>Pseudonocardiaceae</taxon>
        <taxon>Amycolatopsis</taxon>
    </lineage>
</organism>
<sequence>MKRRTAILAAAGVSLALVGGSSAVAFGTDLFGARAAGGPGALPPVVNTQSTVGTSGSAQPQRDERAAEGGHPESGQTPPGALPGHSEDD</sequence>